<comment type="caution">
    <text evidence="2">The sequence shown here is derived from an EMBL/GenBank/DDBJ whole genome shotgun (WGS) entry which is preliminary data.</text>
</comment>
<gene>
    <name evidence="2" type="ORF">GON04_17270</name>
</gene>
<reference evidence="2 3" key="1">
    <citation type="submission" date="2019-12" db="EMBL/GenBank/DDBJ databases">
        <authorList>
            <person name="Huq M.A."/>
        </authorList>
    </citation>
    <scope>NUCLEOTIDE SEQUENCE [LARGE SCALE GENOMIC DNA]</scope>
    <source>
        <strain evidence="2 3">MAH-25</strain>
    </source>
</reference>
<dbReference type="SUPFAM" id="SSF52540">
    <property type="entry name" value="P-loop containing nucleoside triphosphate hydrolases"/>
    <property type="match status" value="1"/>
</dbReference>
<evidence type="ECO:0000313" key="2">
    <source>
        <dbReference type="EMBL" id="MVQ31211.1"/>
    </source>
</evidence>
<feature type="domain" description="PD-(D/E)XK endonuclease-like" evidence="1">
    <location>
        <begin position="582"/>
        <end position="826"/>
    </location>
</feature>
<name>A0A6N8IW63_9BURK</name>
<evidence type="ECO:0000313" key="3">
    <source>
        <dbReference type="Proteomes" id="UP000469385"/>
    </source>
</evidence>
<dbReference type="Gene3D" id="3.90.320.10">
    <property type="match status" value="1"/>
</dbReference>
<dbReference type="InterPro" id="IPR038726">
    <property type="entry name" value="PDDEXK_AddAB-type"/>
</dbReference>
<dbReference type="Proteomes" id="UP000469385">
    <property type="component" value="Unassembled WGS sequence"/>
</dbReference>
<organism evidence="2 3">
    <name type="scientific">Ramlibacter pinisoli</name>
    <dbReference type="NCBI Taxonomy" id="2682844"/>
    <lineage>
        <taxon>Bacteria</taxon>
        <taxon>Pseudomonadati</taxon>
        <taxon>Pseudomonadota</taxon>
        <taxon>Betaproteobacteria</taxon>
        <taxon>Burkholderiales</taxon>
        <taxon>Comamonadaceae</taxon>
        <taxon>Ramlibacter</taxon>
    </lineage>
</organism>
<keyword evidence="3" id="KW-1185">Reference proteome</keyword>
<dbReference type="EMBL" id="WSEL01000009">
    <property type="protein sequence ID" value="MVQ31211.1"/>
    <property type="molecule type" value="Genomic_DNA"/>
</dbReference>
<evidence type="ECO:0000259" key="1">
    <source>
        <dbReference type="Pfam" id="PF12705"/>
    </source>
</evidence>
<protein>
    <submittedName>
        <fullName evidence="2">PD-(D/E)XK nuclease family protein</fullName>
    </submittedName>
</protein>
<dbReference type="Pfam" id="PF12705">
    <property type="entry name" value="PDDEXK_1"/>
    <property type="match status" value="1"/>
</dbReference>
<dbReference type="InterPro" id="IPR027417">
    <property type="entry name" value="P-loop_NTPase"/>
</dbReference>
<accession>A0A6N8IW63</accession>
<proteinExistence type="predicted"/>
<dbReference type="InterPro" id="IPR011604">
    <property type="entry name" value="PDDEXK-like_dom_sf"/>
</dbReference>
<sequence>MDGIAPDHRSAVLWARVLGHVRGLLSDRRAHASRTVVLVPYAQLMPVARRAWSLLQPDGFAPRFETSMNWAARLGQSPGPDDLAFDMGRDVLTARGWLERAGLATRAGSLAGALVEAAWQAAAAAAARPPAERAAWAAQARQAVSSGLDSPVLALEAAIARIALEWAAASRYATDPLLDSRVLADLDLLVICEGFQADALGGTLAALAGDKAVRLSLDGPQSSGKLALHQAADPAQEAELAAASVLRHLEAGRAPVALAAIDRVLTRRVRALLDGRGVAVRDETGWKLSTTRAAAHVMGLLRACRHDASTDVVLDWLKNAPAVPSGSTSALERRVRRAGLRDWSDARGLADDSVALADAWRATLQAARPLRQWQEALRELLETTGHWDSLHADAAGAQVLDVLALSDAAQAEWLLLPHGSRRLTATEFSTWVDDSLEGASFVPPAPAIEDVVILPFHQLLARDFAALVMPGCDEVRLPAAPEPPGAWTTAQRAALGLPSREDLAREQQAGWRNALRVPHVDLLWRASDDSGEPVLPSPLVQALRLQQPGLSPAPDPRALRELDARPVARPLPVAPSLPVDPLSASAYEDLRRCPYRFFALRQLGLQEAAEIDVEVDKRDFGNWLHLVLRDYHRALQDEPGTDRLTLIDRCAASATSSAGLADGEFLPFAAAWPQVRAGYLAWQDKHEAAGAGFETAETEHEIRLGDIRLVGRIDRIDRLADGRRMVVDYKTEALQASRDRVKLPDEDTQLAFYAALLEDDTLAAAYVNVGERGETHKVEQPAVVEARDALVAGIVHDLGRIAAGASLPALGEGRVCEFCAARGLCRRDAWHG</sequence>
<dbReference type="AlphaFoldDB" id="A0A6N8IW63"/>